<reference evidence="2" key="1">
    <citation type="submission" date="2015-07" db="EMBL/GenBank/DDBJ databases">
        <title>Draft Genome Sequences of Anaerolinea thermolimosa IMO-1, Bellilinea caldifistulae GOMI-1, Leptolinea tardivitalis YMTK-2, Levilinea saccharolytica KIBI-1,Longilinea arvoryzae KOME-1, Previously Described as Members of the Anaerolineaceae (Chloroflexi).</title>
        <authorList>
            <person name="Sekiguchi Y."/>
            <person name="Ohashi A."/>
            <person name="Matsuura N."/>
            <person name="Tourlousse M.D."/>
        </authorList>
    </citation>
    <scope>NUCLEOTIDE SEQUENCE [LARGE SCALE GENOMIC DNA]</scope>
    <source>
        <strain evidence="2">KOME-1</strain>
    </source>
</reference>
<accession>A0A0S7BNG8</accession>
<gene>
    <name evidence="2" type="ORF">LARV_03674</name>
</gene>
<dbReference type="Pfam" id="PF12770">
    <property type="entry name" value="CHAT"/>
    <property type="match status" value="1"/>
</dbReference>
<dbReference type="InterPro" id="IPR024983">
    <property type="entry name" value="CHAT_dom"/>
</dbReference>
<evidence type="ECO:0000259" key="1">
    <source>
        <dbReference type="Pfam" id="PF12770"/>
    </source>
</evidence>
<dbReference type="RefSeq" id="WP_075075019.1">
    <property type="nucleotide sequence ID" value="NZ_DF967972.1"/>
</dbReference>
<dbReference type="Proteomes" id="UP000055060">
    <property type="component" value="Unassembled WGS sequence"/>
</dbReference>
<proteinExistence type="predicted"/>
<dbReference type="EMBL" id="DF967972">
    <property type="protein sequence ID" value="GAP15880.1"/>
    <property type="molecule type" value="Genomic_DNA"/>
</dbReference>
<keyword evidence="2" id="KW-0378">Hydrolase</keyword>
<evidence type="ECO:0000313" key="3">
    <source>
        <dbReference type="Proteomes" id="UP000055060"/>
    </source>
</evidence>
<dbReference type="GO" id="GO:0016787">
    <property type="term" value="F:hydrolase activity"/>
    <property type="evidence" value="ECO:0007669"/>
    <property type="project" value="UniProtKB-KW"/>
</dbReference>
<feature type="domain" description="CHAT" evidence="1">
    <location>
        <begin position="94"/>
        <end position="341"/>
    </location>
</feature>
<organism evidence="2">
    <name type="scientific">Longilinea arvoryzae</name>
    <dbReference type="NCBI Taxonomy" id="360412"/>
    <lineage>
        <taxon>Bacteria</taxon>
        <taxon>Bacillati</taxon>
        <taxon>Chloroflexota</taxon>
        <taxon>Anaerolineae</taxon>
        <taxon>Anaerolineales</taxon>
        <taxon>Anaerolineaceae</taxon>
        <taxon>Longilinea</taxon>
    </lineage>
</organism>
<name>A0A0S7BNG8_9CHLR</name>
<dbReference type="STRING" id="360412.LARV_03674"/>
<protein>
    <submittedName>
        <fullName evidence="2">Ureidoglycolate hydrolase</fullName>
    </submittedName>
</protein>
<keyword evidence="3" id="KW-1185">Reference proteome</keyword>
<evidence type="ECO:0000313" key="2">
    <source>
        <dbReference type="EMBL" id="GAP15880.1"/>
    </source>
</evidence>
<sequence>MILTGMTARPNFSMAEIRILAPAQKGKPYRAALRVEGWREFPPRNLHLDLARLASQEADPQAYGKLLGRKLFAAGGLGADYRETLAVMQSRDEDLHLRLAVEPAELQAVRWERVYQPIGEKWQPLAVTADTPFCRQAASGAWARPAAVHERPLRMLVVISSPEGIQQDYNLAPIAPSERRLLRQKLDGRAELSVTYLESGTPDPPTLNALRAALQQGVHLIHFLCHGALVPAGSVLFLEKDDRSADPVTAGRLAETFSTVNQPPLFAFLAACESARFDTGSPFQPLGLELVTLGGAAAALAMFDKVSKDTAHAFAGQFYTRLFLHGMADAAANEARQVIQERWDWGAPVLFSRLEDNQLIDFPVGQIYANVLEHNDQAFEVLRSAQQAAQEQGLSSLNEVNALIKELSKSHRLLADLTGDFRRLGRDPATFAQAFEPYYYQFKGLYDGETWTHAGSSCFEIGILGNKVMQTVGPYLKPEQRDALQQELKVQESSDFDLLKFFREFLDQMDAAVENIWTLIQEGRPNQAVQARLAFEAQISPSLRRSKAIFDQMMGSLHYASKA</sequence>
<dbReference type="AlphaFoldDB" id="A0A0S7BNG8"/>